<keyword evidence="8 12" id="KW-0503">Monooxygenase</keyword>
<dbReference type="InterPro" id="IPR004136">
    <property type="entry name" value="NMO"/>
</dbReference>
<gene>
    <name evidence="12" type="ORF">HGH92_28590</name>
</gene>
<dbReference type="GO" id="GO:0009636">
    <property type="term" value="P:response to toxic substance"/>
    <property type="evidence" value="ECO:0007669"/>
    <property type="project" value="UniProtKB-KW"/>
</dbReference>
<dbReference type="FunFam" id="3.20.20.70:FF:000154">
    <property type="entry name" value="Probable nitronate monooxygenase"/>
    <property type="match status" value="1"/>
</dbReference>
<dbReference type="Gene3D" id="3.20.20.70">
    <property type="entry name" value="Aldolase class I"/>
    <property type="match status" value="1"/>
</dbReference>
<keyword evidence="13" id="KW-1185">Reference proteome</keyword>
<evidence type="ECO:0000256" key="3">
    <source>
        <dbReference type="ARBA" id="ARBA00022575"/>
    </source>
</evidence>
<dbReference type="CDD" id="cd04730">
    <property type="entry name" value="NPD_like"/>
    <property type="match status" value="1"/>
</dbReference>
<keyword evidence="5" id="KW-0288">FMN</keyword>
<name>A0A847RMT4_9BACT</name>
<evidence type="ECO:0000256" key="5">
    <source>
        <dbReference type="ARBA" id="ARBA00022643"/>
    </source>
</evidence>
<comment type="catalytic activity">
    <reaction evidence="10">
        <text>3 propionate 3-nitronate + 3 O2 + H2O = 3 3-oxopropanoate + 2 nitrate + nitrite + H2O2 + 3 H(+)</text>
        <dbReference type="Rhea" id="RHEA:57332"/>
        <dbReference type="ChEBI" id="CHEBI:15377"/>
        <dbReference type="ChEBI" id="CHEBI:15378"/>
        <dbReference type="ChEBI" id="CHEBI:15379"/>
        <dbReference type="ChEBI" id="CHEBI:16240"/>
        <dbReference type="ChEBI" id="CHEBI:16301"/>
        <dbReference type="ChEBI" id="CHEBI:17632"/>
        <dbReference type="ChEBI" id="CHEBI:33190"/>
        <dbReference type="ChEBI" id="CHEBI:136067"/>
    </reaction>
</comment>
<organism evidence="12 13">
    <name type="scientific">Chitinophaga varians</name>
    <dbReference type="NCBI Taxonomy" id="2202339"/>
    <lineage>
        <taxon>Bacteria</taxon>
        <taxon>Pseudomonadati</taxon>
        <taxon>Bacteroidota</taxon>
        <taxon>Chitinophagia</taxon>
        <taxon>Chitinophagales</taxon>
        <taxon>Chitinophagaceae</taxon>
        <taxon>Chitinophaga</taxon>
    </lineage>
</organism>
<comment type="cofactor">
    <cofactor evidence="1">
        <name>FMN</name>
        <dbReference type="ChEBI" id="CHEBI:58210"/>
    </cofactor>
</comment>
<keyword evidence="3" id="KW-0216">Detoxification</keyword>
<evidence type="ECO:0000256" key="11">
    <source>
        <dbReference type="ARBA" id="ARBA00067136"/>
    </source>
</evidence>
<evidence type="ECO:0000256" key="6">
    <source>
        <dbReference type="ARBA" id="ARBA00022741"/>
    </source>
</evidence>
<keyword evidence="7" id="KW-0560">Oxidoreductase</keyword>
<dbReference type="Pfam" id="PF03060">
    <property type="entry name" value="NMO"/>
    <property type="match status" value="1"/>
</dbReference>
<evidence type="ECO:0000256" key="9">
    <source>
        <dbReference type="ARBA" id="ARBA00031155"/>
    </source>
</evidence>
<evidence type="ECO:0000256" key="8">
    <source>
        <dbReference type="ARBA" id="ARBA00023033"/>
    </source>
</evidence>
<dbReference type="InterPro" id="IPR013785">
    <property type="entry name" value="Aldolase_TIM"/>
</dbReference>
<dbReference type="AlphaFoldDB" id="A0A847RMT4"/>
<dbReference type="GO" id="GO:0000166">
    <property type="term" value="F:nucleotide binding"/>
    <property type="evidence" value="ECO:0007669"/>
    <property type="project" value="UniProtKB-KW"/>
</dbReference>
<dbReference type="Proteomes" id="UP000570474">
    <property type="component" value="Unassembled WGS sequence"/>
</dbReference>
<dbReference type="EMBL" id="JABAIA010000003">
    <property type="protein sequence ID" value="NLR68299.1"/>
    <property type="molecule type" value="Genomic_DNA"/>
</dbReference>
<evidence type="ECO:0000256" key="1">
    <source>
        <dbReference type="ARBA" id="ARBA00001917"/>
    </source>
</evidence>
<comment type="similarity">
    <text evidence="2">Belongs to the nitronate monooxygenase family. NMO class I subfamily.</text>
</comment>
<evidence type="ECO:0000256" key="4">
    <source>
        <dbReference type="ARBA" id="ARBA00022630"/>
    </source>
</evidence>
<dbReference type="SUPFAM" id="SSF51412">
    <property type="entry name" value="Inosine monophosphate dehydrogenase (IMPDH)"/>
    <property type="match status" value="1"/>
</dbReference>
<evidence type="ECO:0000256" key="10">
    <source>
        <dbReference type="ARBA" id="ARBA00049401"/>
    </source>
</evidence>
<keyword evidence="6" id="KW-0547">Nucleotide-binding</keyword>
<protein>
    <recommendedName>
        <fullName evidence="11">Nitronate monooxygenase</fullName>
    </recommendedName>
    <alternativeName>
        <fullName evidence="9">Propionate 3-nitronate monooxygenase</fullName>
    </alternativeName>
</protein>
<dbReference type="RefSeq" id="WP_168874227.1">
    <property type="nucleotide sequence ID" value="NZ_JABAIA010000003.1"/>
</dbReference>
<dbReference type="PANTHER" id="PTHR42747:SF3">
    <property type="entry name" value="NITRONATE MONOOXYGENASE-RELATED"/>
    <property type="match status" value="1"/>
</dbReference>
<reference evidence="12 13" key="1">
    <citation type="submission" date="2020-04" db="EMBL/GenBank/DDBJ databases">
        <authorList>
            <person name="Yin C."/>
        </authorList>
    </citation>
    <scope>NUCLEOTIDE SEQUENCE [LARGE SCALE GENOMIC DNA]</scope>
    <source>
        <strain evidence="12 13">Ae27</strain>
    </source>
</reference>
<evidence type="ECO:0000313" key="13">
    <source>
        <dbReference type="Proteomes" id="UP000570474"/>
    </source>
</evidence>
<proteinExistence type="inferred from homology"/>
<dbReference type="GO" id="GO:0018580">
    <property type="term" value="F:nitronate monooxygenase activity"/>
    <property type="evidence" value="ECO:0007669"/>
    <property type="project" value="InterPro"/>
</dbReference>
<sequence>MEWKNRLTSLLGIEYPFIQAPMLGITTPAMVAAVSNGGGLGSLPVGGLPPERVAALIAEVKALTSRPFAVNLFTYEMPAVNQQEQFDQMQQFLQQLYKANSLTVPAVAFDAVKIYSYREQLPALLDAGISLVSFTFGIPDEASIALLKEKGCLLLGTATSVEEAVALEAAGCDVAVAQGIEAGGHRGSFLPGPLPQVGTMALVPQIADRIALPVIAAGGIADGRSAAAAFCLGASGVQCGSILLRSPESAATPHHKDKVATVTDTGTRITRAFSGRWARGIANTLMDGIEASGLPLNVYPVQDALTQAVRKVAKELDDPAFIVMYAGQAAQMAKALPAAEIMEALRMAAEKILAPGTQRSQG</sequence>
<dbReference type="PANTHER" id="PTHR42747">
    <property type="entry name" value="NITRONATE MONOOXYGENASE-RELATED"/>
    <property type="match status" value="1"/>
</dbReference>
<evidence type="ECO:0000256" key="2">
    <source>
        <dbReference type="ARBA" id="ARBA00009881"/>
    </source>
</evidence>
<keyword evidence="4" id="KW-0285">Flavoprotein</keyword>
<comment type="caution">
    <text evidence="12">The sequence shown here is derived from an EMBL/GenBank/DDBJ whole genome shotgun (WGS) entry which is preliminary data.</text>
</comment>
<evidence type="ECO:0000256" key="7">
    <source>
        <dbReference type="ARBA" id="ARBA00023002"/>
    </source>
</evidence>
<accession>A0A847RMT4</accession>
<evidence type="ECO:0000313" key="12">
    <source>
        <dbReference type="EMBL" id="NLR68299.1"/>
    </source>
</evidence>